<reference evidence="1 2" key="1">
    <citation type="submission" date="2016-11" db="EMBL/GenBank/DDBJ databases">
        <authorList>
            <person name="Jaros S."/>
            <person name="Januszkiewicz K."/>
            <person name="Wedrychowicz H."/>
        </authorList>
    </citation>
    <scope>NUCLEOTIDE SEQUENCE [LARGE SCALE GENOMIC DNA]</scope>
    <source>
        <strain evidence="1 2">DSM 3074</strain>
    </source>
</reference>
<dbReference type="OrthoDB" id="1666650at2"/>
<dbReference type="RefSeq" id="WP_052211724.1">
    <property type="nucleotide sequence ID" value="NZ_FQYW01000005.1"/>
</dbReference>
<sequence length="83" mass="9455">MVVNENVNANVNKLVKDHAVNRPEKMRSSAEITARYNLSCKKYKELKAAKAEFREQKVMVYAELKVLGWVLGKSEQTISKDAN</sequence>
<accession>A0A1M6B3B3</accession>
<dbReference type="AlphaFoldDB" id="A0A1M6B3B3"/>
<proteinExistence type="predicted"/>
<organism evidence="1 2">
    <name type="scientific">Anaerovibrio lipolyticus DSM 3074</name>
    <dbReference type="NCBI Taxonomy" id="1120997"/>
    <lineage>
        <taxon>Bacteria</taxon>
        <taxon>Bacillati</taxon>
        <taxon>Bacillota</taxon>
        <taxon>Negativicutes</taxon>
        <taxon>Selenomonadales</taxon>
        <taxon>Selenomonadaceae</taxon>
        <taxon>Anaerovibrio</taxon>
    </lineage>
</organism>
<protein>
    <submittedName>
        <fullName evidence="1">Uncharacterized protein</fullName>
    </submittedName>
</protein>
<dbReference type="EMBL" id="FQYW01000005">
    <property type="protein sequence ID" value="SHI43231.1"/>
    <property type="molecule type" value="Genomic_DNA"/>
</dbReference>
<name>A0A1M6B3B3_9FIRM</name>
<evidence type="ECO:0000313" key="2">
    <source>
        <dbReference type="Proteomes" id="UP000191240"/>
    </source>
</evidence>
<dbReference type="Proteomes" id="UP000191240">
    <property type="component" value="Unassembled WGS sequence"/>
</dbReference>
<gene>
    <name evidence="1" type="ORF">SAMN02745671_00587</name>
</gene>
<evidence type="ECO:0000313" key="1">
    <source>
        <dbReference type="EMBL" id="SHI43231.1"/>
    </source>
</evidence>